<dbReference type="Pfam" id="PF22543">
    <property type="entry name" value="Rieske_4"/>
    <property type="match status" value="1"/>
</dbReference>
<sequence length="154" mass="17898">MQDDQKLYFPIDLTIYDLYDWSKPEEKFRYAQQSIPFKRGLQKQNSKTGDLVSCNEEEIAVFRYHDRVYAIKEKCPHLGGPLHLGDIEELPGNSLCVRCPWHSWRFDLSTGQLKQPKKPGVCSVVYPVIVKEDGKLLIGFDQFDQKYFSAESSF</sequence>
<reference evidence="7" key="2">
    <citation type="submission" date="2025-08" db="UniProtKB">
        <authorList>
            <consortium name="RefSeq"/>
        </authorList>
    </citation>
    <scope>IDENTIFICATION</scope>
    <source>
        <tissue evidence="7">Whole sample</tissue>
    </source>
</reference>
<evidence type="ECO:0000313" key="6">
    <source>
        <dbReference type="Proteomes" id="UP000694844"/>
    </source>
</evidence>
<dbReference type="InterPro" id="IPR054716">
    <property type="entry name" value="Sol_Rieske_ferrdox_dom"/>
</dbReference>
<dbReference type="GO" id="GO:0051537">
    <property type="term" value="F:2 iron, 2 sulfur cluster binding"/>
    <property type="evidence" value="ECO:0007669"/>
    <property type="project" value="UniProtKB-KW"/>
</dbReference>
<evidence type="ECO:0000256" key="3">
    <source>
        <dbReference type="ARBA" id="ARBA00023004"/>
    </source>
</evidence>
<dbReference type="InterPro" id="IPR036922">
    <property type="entry name" value="Rieske_2Fe-2S_sf"/>
</dbReference>
<reference evidence="6" key="1">
    <citation type="submission" date="2024-06" db="UniProtKB">
        <authorList>
            <consortium name="RefSeq"/>
        </authorList>
    </citation>
    <scope>NUCLEOTIDE SEQUENCE [LARGE SCALE GENOMIC DNA]</scope>
</reference>
<dbReference type="Proteomes" id="UP000694844">
    <property type="component" value="Chromosome 1"/>
</dbReference>
<evidence type="ECO:0000256" key="4">
    <source>
        <dbReference type="ARBA" id="ARBA00023014"/>
    </source>
</evidence>
<dbReference type="Gene3D" id="2.102.10.10">
    <property type="entry name" value="Rieske [2Fe-2S] iron-sulphur domain"/>
    <property type="match status" value="1"/>
</dbReference>
<dbReference type="OrthoDB" id="426882at2759"/>
<organism evidence="6 7">
    <name type="scientific">Crassostrea virginica</name>
    <name type="common">Eastern oyster</name>
    <dbReference type="NCBI Taxonomy" id="6565"/>
    <lineage>
        <taxon>Eukaryota</taxon>
        <taxon>Metazoa</taxon>
        <taxon>Spiralia</taxon>
        <taxon>Lophotrochozoa</taxon>
        <taxon>Mollusca</taxon>
        <taxon>Bivalvia</taxon>
        <taxon>Autobranchia</taxon>
        <taxon>Pteriomorphia</taxon>
        <taxon>Ostreida</taxon>
        <taxon>Ostreoidea</taxon>
        <taxon>Ostreidae</taxon>
        <taxon>Crassostrea</taxon>
    </lineage>
</organism>
<keyword evidence="2" id="KW-0479">Metal-binding</keyword>
<keyword evidence="1" id="KW-0001">2Fe-2S</keyword>
<dbReference type="GO" id="GO:0046872">
    <property type="term" value="F:metal ion binding"/>
    <property type="evidence" value="ECO:0007669"/>
    <property type="project" value="UniProtKB-KW"/>
</dbReference>
<evidence type="ECO:0000259" key="5">
    <source>
        <dbReference type="PROSITE" id="PS51296"/>
    </source>
</evidence>
<feature type="domain" description="Rieske" evidence="5">
    <location>
        <begin position="52"/>
        <end position="138"/>
    </location>
</feature>
<dbReference type="PANTHER" id="PTHR21496:SF25">
    <property type="entry name" value="RIESKE DOMAIN-CONTAINING PROTEIN"/>
    <property type="match status" value="1"/>
</dbReference>
<dbReference type="InterPro" id="IPR017941">
    <property type="entry name" value="Rieske_2Fe-2S"/>
</dbReference>
<dbReference type="KEGG" id="cvn:111101648"/>
<keyword evidence="4" id="KW-0411">Iron-sulfur</keyword>
<proteinExistence type="predicted"/>
<gene>
    <name evidence="7" type="primary">LOC111101648</name>
</gene>
<evidence type="ECO:0000256" key="1">
    <source>
        <dbReference type="ARBA" id="ARBA00022714"/>
    </source>
</evidence>
<dbReference type="SUPFAM" id="SSF50022">
    <property type="entry name" value="ISP domain"/>
    <property type="match status" value="1"/>
</dbReference>
<name>A0A8B8AEL6_CRAVI</name>
<keyword evidence="6" id="KW-1185">Reference proteome</keyword>
<evidence type="ECO:0000256" key="2">
    <source>
        <dbReference type="ARBA" id="ARBA00022723"/>
    </source>
</evidence>
<keyword evidence="3" id="KW-0408">Iron</keyword>
<evidence type="ECO:0000313" key="7">
    <source>
        <dbReference type="RefSeq" id="XP_022289937.1"/>
    </source>
</evidence>
<accession>A0A8B8AEL6</accession>
<protein>
    <submittedName>
        <fullName evidence="7">Rieske domain-containing protein-like</fullName>
    </submittedName>
</protein>
<dbReference type="GeneID" id="111101648"/>
<dbReference type="AlphaFoldDB" id="A0A8B8AEL6"/>
<dbReference type="PANTHER" id="PTHR21496">
    <property type="entry name" value="FERREDOXIN-RELATED"/>
    <property type="match status" value="1"/>
</dbReference>
<dbReference type="PROSITE" id="PS51296">
    <property type="entry name" value="RIESKE"/>
    <property type="match status" value="1"/>
</dbReference>
<dbReference type="RefSeq" id="XP_022289937.1">
    <property type="nucleotide sequence ID" value="XM_022434229.1"/>
</dbReference>